<evidence type="ECO:0000256" key="1">
    <source>
        <dbReference type="SAM" id="SignalP"/>
    </source>
</evidence>
<evidence type="ECO:0000313" key="4">
    <source>
        <dbReference type="Proteomes" id="UP000799770"/>
    </source>
</evidence>
<dbReference type="CDD" id="cd09630">
    <property type="entry name" value="CDH_like_cytochrome"/>
    <property type="match status" value="1"/>
</dbReference>
<dbReference type="OrthoDB" id="413885at2759"/>
<feature type="signal peptide" evidence="1">
    <location>
        <begin position="1"/>
        <end position="19"/>
    </location>
</feature>
<dbReference type="SUPFAM" id="SSF49344">
    <property type="entry name" value="CBD9-like"/>
    <property type="match status" value="1"/>
</dbReference>
<evidence type="ECO:0000313" key="3">
    <source>
        <dbReference type="EMBL" id="KAF2110506.1"/>
    </source>
</evidence>
<gene>
    <name evidence="3" type="ORF">BDV96DRAFT_604070</name>
</gene>
<dbReference type="Gene3D" id="2.60.40.1210">
    <property type="entry name" value="Cellobiose dehydrogenase, cytochrome domain"/>
    <property type="match status" value="1"/>
</dbReference>
<evidence type="ECO:0000259" key="2">
    <source>
        <dbReference type="Pfam" id="PF16010"/>
    </source>
</evidence>
<feature type="domain" description="Cellobiose dehydrogenase-like cytochrome" evidence="2">
    <location>
        <begin position="40"/>
        <end position="221"/>
    </location>
</feature>
<proteinExistence type="predicted"/>
<organism evidence="3 4">
    <name type="scientific">Lophiotrema nucula</name>
    <dbReference type="NCBI Taxonomy" id="690887"/>
    <lineage>
        <taxon>Eukaryota</taxon>
        <taxon>Fungi</taxon>
        <taxon>Dikarya</taxon>
        <taxon>Ascomycota</taxon>
        <taxon>Pezizomycotina</taxon>
        <taxon>Dothideomycetes</taxon>
        <taxon>Pleosporomycetidae</taxon>
        <taxon>Pleosporales</taxon>
        <taxon>Lophiotremataceae</taxon>
        <taxon>Lophiotrema</taxon>
    </lineage>
</organism>
<dbReference type="Pfam" id="PF16010">
    <property type="entry name" value="CDH-cyt"/>
    <property type="match status" value="1"/>
</dbReference>
<protein>
    <recommendedName>
        <fullName evidence="2">Cellobiose dehydrogenase-like cytochrome domain-containing protein</fullName>
    </recommendedName>
</protein>
<dbReference type="EMBL" id="ML977338">
    <property type="protein sequence ID" value="KAF2110506.1"/>
    <property type="molecule type" value="Genomic_DNA"/>
</dbReference>
<name>A0A6A5YU23_9PLEO</name>
<dbReference type="AlphaFoldDB" id="A0A6A5YU23"/>
<reference evidence="3" key="1">
    <citation type="journal article" date="2020" name="Stud. Mycol.">
        <title>101 Dothideomycetes genomes: a test case for predicting lifestyles and emergence of pathogens.</title>
        <authorList>
            <person name="Haridas S."/>
            <person name="Albert R."/>
            <person name="Binder M."/>
            <person name="Bloem J."/>
            <person name="Labutti K."/>
            <person name="Salamov A."/>
            <person name="Andreopoulos B."/>
            <person name="Baker S."/>
            <person name="Barry K."/>
            <person name="Bills G."/>
            <person name="Bluhm B."/>
            <person name="Cannon C."/>
            <person name="Castanera R."/>
            <person name="Culley D."/>
            <person name="Daum C."/>
            <person name="Ezra D."/>
            <person name="Gonzalez J."/>
            <person name="Henrissat B."/>
            <person name="Kuo A."/>
            <person name="Liang C."/>
            <person name="Lipzen A."/>
            <person name="Lutzoni F."/>
            <person name="Magnuson J."/>
            <person name="Mondo S."/>
            <person name="Nolan M."/>
            <person name="Ohm R."/>
            <person name="Pangilinan J."/>
            <person name="Park H.-J."/>
            <person name="Ramirez L."/>
            <person name="Alfaro M."/>
            <person name="Sun H."/>
            <person name="Tritt A."/>
            <person name="Yoshinaga Y."/>
            <person name="Zwiers L.-H."/>
            <person name="Turgeon B."/>
            <person name="Goodwin S."/>
            <person name="Spatafora J."/>
            <person name="Crous P."/>
            <person name="Grigoriev I."/>
        </authorList>
    </citation>
    <scope>NUCLEOTIDE SEQUENCE</scope>
    <source>
        <strain evidence="3">CBS 627.86</strain>
    </source>
</reference>
<keyword evidence="1" id="KW-0732">Signal</keyword>
<accession>A0A6A5YU23</accession>
<feature type="chain" id="PRO_5025688409" description="Cellobiose dehydrogenase-like cytochrome domain-containing protein" evidence="1">
    <location>
        <begin position="20"/>
        <end position="240"/>
    </location>
</feature>
<dbReference type="Proteomes" id="UP000799770">
    <property type="component" value="Unassembled WGS sequence"/>
</dbReference>
<keyword evidence="4" id="KW-1185">Reference proteome</keyword>
<dbReference type="InterPro" id="IPR015920">
    <property type="entry name" value="Cellobiose_DH-like_cyt"/>
</dbReference>
<sequence>MRITFGITWAAALVGLANSVAQSLAFAKPAENARAAAAAYYDSETGFTFSEYKVAYTLTSNVVVRIAAPSTATSGSAYPVVLQVVVPNGVGWGGIAWAGNMIKNPLTVAWANGNAAVLSSRWATSHSTPTMYTGATYEKLTTGNRVNGTHWQFTAVCNGCTSYAGSSGTIIVNPKGNNRLAFAFSASKPSSPSSNTSSIPVHDSPVYWNHDFSSGANANFADLVTRNGGHNNEFGNGTSL</sequence>
<dbReference type="PANTHER" id="PTHR47797:SF5">
    <property type="entry name" value="CELLOBIOSE DEHYDROGENASE CYTOCHROME DOMAIN-CONTAINING PROTEIN"/>
    <property type="match status" value="1"/>
</dbReference>
<dbReference type="PANTHER" id="PTHR47797">
    <property type="entry name" value="DEHYDROGENASE, PUTATIVE (AFU_ORTHOLOGUE AFUA_8G05805)-RELATED"/>
    <property type="match status" value="1"/>
</dbReference>